<feature type="domain" description="SMP-30/Gluconolactonase/LRE-like region" evidence="2">
    <location>
        <begin position="50"/>
        <end position="299"/>
    </location>
</feature>
<protein>
    <recommendedName>
        <fullName evidence="2">SMP-30/Gluconolactonase/LRE-like region domain-containing protein</fullName>
    </recommendedName>
</protein>
<sequence>MTAEPKTFSNHRSTIAPEDLLQGIEVIDDLFLELIDRDTEIQKHWTGCEWAEGPVYFPEGDYVLWSDVPNDRILKFDAHSRVTTVFREPCNNTNGHFRDQQGQLVSCEHAANRISRTAPDGSVTCLVDNWQGKRLNSPNDLVVKSDGTIWFTDPPYGILSDREGNQRESELEGNFTYRFDPKSKELSIVDNVADRPNGLAFSPDETMLYLADTGEPKDITVFNVTKDATTLSNRRLFAKVRPGAADGLRVDERGNIWTSARDGVQCYSPNGSLLGKILIPEQATANLVFGDKDGKRIYICGDTSLYSVRVKVAGAGRYW</sequence>
<dbReference type="InterPro" id="IPR013658">
    <property type="entry name" value="SGL"/>
</dbReference>
<proteinExistence type="predicted"/>
<dbReference type="InterPro" id="IPR051262">
    <property type="entry name" value="SMP-30/CGR1_Lactonase"/>
</dbReference>
<dbReference type="AlphaFoldDB" id="A0A381P8P6"/>
<evidence type="ECO:0000256" key="1">
    <source>
        <dbReference type="ARBA" id="ARBA00022801"/>
    </source>
</evidence>
<dbReference type="GO" id="GO:0016787">
    <property type="term" value="F:hydrolase activity"/>
    <property type="evidence" value="ECO:0007669"/>
    <property type="project" value="UniProtKB-KW"/>
</dbReference>
<dbReference type="SUPFAM" id="SSF63829">
    <property type="entry name" value="Calcium-dependent phosphotriesterase"/>
    <property type="match status" value="1"/>
</dbReference>
<organism evidence="3">
    <name type="scientific">marine metagenome</name>
    <dbReference type="NCBI Taxonomy" id="408172"/>
    <lineage>
        <taxon>unclassified sequences</taxon>
        <taxon>metagenomes</taxon>
        <taxon>ecological metagenomes</taxon>
    </lineage>
</organism>
<dbReference type="Pfam" id="PF08450">
    <property type="entry name" value="SGL"/>
    <property type="match status" value="1"/>
</dbReference>
<gene>
    <name evidence="3" type="ORF">METZ01_LOCUS14837</name>
</gene>
<reference evidence="3" key="1">
    <citation type="submission" date="2018-05" db="EMBL/GenBank/DDBJ databases">
        <authorList>
            <person name="Lanie J.A."/>
            <person name="Ng W.-L."/>
            <person name="Kazmierczak K.M."/>
            <person name="Andrzejewski T.M."/>
            <person name="Davidsen T.M."/>
            <person name="Wayne K.J."/>
            <person name="Tettelin H."/>
            <person name="Glass J.I."/>
            <person name="Rusch D."/>
            <person name="Podicherti R."/>
            <person name="Tsui H.-C.T."/>
            <person name="Winkler M.E."/>
        </authorList>
    </citation>
    <scope>NUCLEOTIDE SEQUENCE</scope>
</reference>
<dbReference type="PRINTS" id="PR01790">
    <property type="entry name" value="SMP30FAMILY"/>
</dbReference>
<keyword evidence="1" id="KW-0378">Hydrolase</keyword>
<dbReference type="InterPro" id="IPR005511">
    <property type="entry name" value="SMP-30"/>
</dbReference>
<evidence type="ECO:0000259" key="2">
    <source>
        <dbReference type="Pfam" id="PF08450"/>
    </source>
</evidence>
<evidence type="ECO:0000313" key="3">
    <source>
        <dbReference type="EMBL" id="SUZ61983.1"/>
    </source>
</evidence>
<dbReference type="Gene3D" id="2.120.10.30">
    <property type="entry name" value="TolB, C-terminal domain"/>
    <property type="match status" value="1"/>
</dbReference>
<name>A0A381P8P6_9ZZZZ</name>
<dbReference type="InterPro" id="IPR011042">
    <property type="entry name" value="6-blade_b-propeller_TolB-like"/>
</dbReference>
<dbReference type="EMBL" id="UINC01000840">
    <property type="protein sequence ID" value="SUZ61983.1"/>
    <property type="molecule type" value="Genomic_DNA"/>
</dbReference>
<dbReference type="PANTHER" id="PTHR47572">
    <property type="entry name" value="LIPOPROTEIN-RELATED"/>
    <property type="match status" value="1"/>
</dbReference>
<dbReference type="PANTHER" id="PTHR47572:SF4">
    <property type="entry name" value="LACTONASE DRP35"/>
    <property type="match status" value="1"/>
</dbReference>
<accession>A0A381P8P6</accession>